<reference evidence="2 4" key="2">
    <citation type="submission" date="2024-04" db="EMBL/GenBank/DDBJ databases">
        <title>Limosilactobacillus allomucosae sp. nov., a novel species isolated from wild boar faecal samples as potential probiotics for domestic pigs.</title>
        <authorList>
            <person name="Chen B."/>
        </authorList>
    </citation>
    <scope>NUCLEOTIDE SEQUENCE [LARGE SCALE GENOMIC DNA]</scope>
    <source>
        <strain evidence="2 4">WILCCON 0055</strain>
    </source>
</reference>
<evidence type="ECO:0000313" key="2">
    <source>
        <dbReference type="EMBL" id="MEO5285932.1"/>
    </source>
</evidence>
<dbReference type="SUPFAM" id="SSF140931">
    <property type="entry name" value="Fic-like"/>
    <property type="match status" value="1"/>
</dbReference>
<evidence type="ECO:0000259" key="1">
    <source>
        <dbReference type="PROSITE" id="PS51459"/>
    </source>
</evidence>
<dbReference type="EMBL" id="JBCNVT010000001">
    <property type="protein sequence ID" value="MEO5285932.1"/>
    <property type="molecule type" value="Genomic_DNA"/>
</dbReference>
<evidence type="ECO:0000313" key="3">
    <source>
        <dbReference type="EMBL" id="XBG96434.1"/>
    </source>
</evidence>
<dbReference type="Pfam" id="PF02661">
    <property type="entry name" value="Fic"/>
    <property type="match status" value="1"/>
</dbReference>
<dbReference type="KEGG" id="lalo:ABC765_04940"/>
<dbReference type="InterPro" id="IPR036597">
    <property type="entry name" value="Fido-like_dom_sf"/>
</dbReference>
<keyword evidence="4" id="KW-1185">Reference proteome</keyword>
<dbReference type="InterPro" id="IPR003812">
    <property type="entry name" value="Fido"/>
</dbReference>
<protein>
    <submittedName>
        <fullName evidence="3">Fic family protein</fullName>
    </submittedName>
</protein>
<feature type="domain" description="Fido" evidence="1">
    <location>
        <begin position="78"/>
        <end position="213"/>
    </location>
</feature>
<evidence type="ECO:0000313" key="4">
    <source>
        <dbReference type="Proteomes" id="UP001456307"/>
    </source>
</evidence>
<proteinExistence type="predicted"/>
<accession>A0AAU7C576</accession>
<reference evidence="3" key="1">
    <citation type="submission" date="2024-04" db="EMBL/GenBank/DDBJ databases">
        <title>Limosilactobacillus allomucosae sp. nov., a novel species isolated from wild boar faecal samples as a potential probiotics for domestic pigs.</title>
        <authorList>
            <person name="Chen B."/>
        </authorList>
    </citation>
    <scope>NUCLEOTIDE SEQUENCE</scope>
    <source>
        <strain evidence="3">WILCCON 0051</strain>
    </source>
</reference>
<dbReference type="Gene3D" id="1.10.3290.10">
    <property type="entry name" value="Fido-like domain"/>
    <property type="match status" value="1"/>
</dbReference>
<gene>
    <name evidence="2" type="ORF">AAVZ08_04865</name>
    <name evidence="3" type="ORF">ABC765_04940</name>
</gene>
<dbReference type="RefSeq" id="WP_347963537.1">
    <property type="nucleotide sequence ID" value="NZ_CP154878.1"/>
</dbReference>
<dbReference type="EMBL" id="CP154878">
    <property type="protein sequence ID" value="XBG96434.1"/>
    <property type="molecule type" value="Genomic_DNA"/>
</dbReference>
<organism evidence="3">
    <name type="scientific">Limosilactobacillus allomucosae</name>
    <dbReference type="NCBI Taxonomy" id="3142938"/>
    <lineage>
        <taxon>Bacteria</taxon>
        <taxon>Bacillati</taxon>
        <taxon>Bacillota</taxon>
        <taxon>Bacilli</taxon>
        <taxon>Lactobacillales</taxon>
        <taxon>Lactobacillaceae</taxon>
        <taxon>Limosilactobacillus</taxon>
    </lineage>
</organism>
<dbReference type="Proteomes" id="UP001456307">
    <property type="component" value="Unassembled WGS sequence"/>
</dbReference>
<dbReference type="PROSITE" id="PS51459">
    <property type="entry name" value="FIDO"/>
    <property type="match status" value="1"/>
</dbReference>
<name>A0AAU7C576_9LACO</name>
<dbReference type="AlphaFoldDB" id="A0AAU7C576"/>
<sequence length="220" mass="25051">MLEDKFELTKDLNRRFARSNLTHLVYITSRFEGIKATLSQTQMIIDGLGVDDVPTDDINIIVQLKRGWQYVINSDEKLDLDFLKNVNRIVALNESLAPGELRTGEGGVDTELGEYKPPMVNSEAEAGYLSELLANKNSSITDKSLTLMYHLMRNQIFWDGNKRTATLVANKLMIDNGAGLISVPLDKWPEWNNLIAKYYMTNDISKLKHWTYENGIEVHI</sequence>